<evidence type="ECO:0000256" key="1">
    <source>
        <dbReference type="SAM" id="MobiDB-lite"/>
    </source>
</evidence>
<accession>A0AAI9C1R7</accession>
<reference evidence="2" key="1">
    <citation type="submission" date="2022-07" db="EMBL/GenBank/DDBJ databases">
        <authorList>
            <consortium name="DAFM: The Division of Animal and Food Microbiology"/>
        </authorList>
    </citation>
    <scope>NUCLEOTIDE SEQUENCE</scope>
    <source>
        <strain evidence="2">19MO01SH01-2</strain>
    </source>
</reference>
<protein>
    <submittedName>
        <fullName evidence="2">Uncharacterized protein</fullName>
    </submittedName>
</protein>
<sequence>MKRPGMDPREEEQRRVAERIADLQDSQLREDARAVLADPVGRRLVWLFIQAMDVDDSAFNTNAMAQSRKIGRQEAGQWWLRLVRDSCPEREAQMRAEANSAMKRLQSQLQQPEEINDVD</sequence>
<name>A0AAI9C1R7_STEMA</name>
<dbReference type="EMBL" id="ABLOJW010000009">
    <property type="protein sequence ID" value="EKT4092568.1"/>
    <property type="molecule type" value="Genomic_DNA"/>
</dbReference>
<evidence type="ECO:0000313" key="2">
    <source>
        <dbReference type="EMBL" id="EKT4092568.1"/>
    </source>
</evidence>
<proteinExistence type="predicted"/>
<dbReference type="AlphaFoldDB" id="A0AAI9C1R7"/>
<feature type="region of interest" description="Disordered" evidence="1">
    <location>
        <begin position="97"/>
        <end position="119"/>
    </location>
</feature>
<organism evidence="2 3">
    <name type="scientific">Stenotrophomonas maltophilia</name>
    <name type="common">Pseudomonas maltophilia</name>
    <name type="synonym">Xanthomonas maltophilia</name>
    <dbReference type="NCBI Taxonomy" id="40324"/>
    <lineage>
        <taxon>Bacteria</taxon>
        <taxon>Pseudomonadati</taxon>
        <taxon>Pseudomonadota</taxon>
        <taxon>Gammaproteobacteria</taxon>
        <taxon>Lysobacterales</taxon>
        <taxon>Lysobacteraceae</taxon>
        <taxon>Stenotrophomonas</taxon>
        <taxon>Stenotrophomonas maltophilia group</taxon>
    </lineage>
</organism>
<dbReference type="Proteomes" id="UP001218208">
    <property type="component" value="Unassembled WGS sequence"/>
</dbReference>
<evidence type="ECO:0000313" key="3">
    <source>
        <dbReference type="Proteomes" id="UP001218208"/>
    </source>
</evidence>
<comment type="caution">
    <text evidence="2">The sequence shown here is derived from an EMBL/GenBank/DDBJ whole genome shotgun (WGS) entry which is preliminary data.</text>
</comment>
<gene>
    <name evidence="2" type="ORF">QEG23_002085</name>
</gene>